<dbReference type="EMBL" id="JAUSTT010000019">
    <property type="protein sequence ID" value="MDQ0177141.1"/>
    <property type="molecule type" value="Genomic_DNA"/>
</dbReference>
<comment type="caution">
    <text evidence="1">The sequence shown here is derived from an EMBL/GenBank/DDBJ whole genome shotgun (WGS) entry which is preliminary data.</text>
</comment>
<name>A0ABT9WV08_9BACI</name>
<protein>
    <submittedName>
        <fullName evidence="1">Uncharacterized protein</fullName>
    </submittedName>
</protein>
<keyword evidence="2" id="KW-1185">Reference proteome</keyword>
<evidence type="ECO:0000313" key="1">
    <source>
        <dbReference type="EMBL" id="MDQ0177141.1"/>
    </source>
</evidence>
<organism evidence="1 2">
    <name type="scientific">Bacillus chungangensis</name>
    <dbReference type="NCBI Taxonomy" id="587633"/>
    <lineage>
        <taxon>Bacteria</taxon>
        <taxon>Bacillati</taxon>
        <taxon>Bacillota</taxon>
        <taxon>Bacilli</taxon>
        <taxon>Bacillales</taxon>
        <taxon>Bacillaceae</taxon>
        <taxon>Bacillus</taxon>
    </lineage>
</organism>
<sequence length="41" mass="5130">MLNEWISVLWTTTGRWIRQDHVFQIYYSLVGIHHQLMEQWL</sequence>
<reference evidence="1 2" key="1">
    <citation type="submission" date="2023-07" db="EMBL/GenBank/DDBJ databases">
        <title>Genomic Encyclopedia of Type Strains, Phase IV (KMG-IV): sequencing the most valuable type-strain genomes for metagenomic binning, comparative biology and taxonomic classification.</title>
        <authorList>
            <person name="Goeker M."/>
        </authorList>
    </citation>
    <scope>NUCLEOTIDE SEQUENCE [LARGE SCALE GENOMIC DNA]</scope>
    <source>
        <strain evidence="1 2">DSM 23837</strain>
    </source>
</reference>
<proteinExistence type="predicted"/>
<accession>A0ABT9WV08</accession>
<evidence type="ECO:0000313" key="2">
    <source>
        <dbReference type="Proteomes" id="UP001223586"/>
    </source>
</evidence>
<gene>
    <name evidence="1" type="ORF">J2S08_003020</name>
</gene>
<dbReference type="RefSeq" id="WP_307230885.1">
    <property type="nucleotide sequence ID" value="NZ_JAUSTT010000019.1"/>
</dbReference>
<dbReference type="Proteomes" id="UP001223586">
    <property type="component" value="Unassembled WGS sequence"/>
</dbReference>